<sequence length="85" mass="9158">MDKRLTVKFSGGREIAGVLKGYDQLTNLVLDDCKEFMIAEDNTHYVRTLGLLVARGTLLVSIAPVDGSEQIENPFLAGGASSDSE</sequence>
<dbReference type="GO" id="GO:0000398">
    <property type="term" value="P:mRNA splicing, via spliceosome"/>
    <property type="evidence" value="ECO:0007669"/>
    <property type="project" value="InterPro"/>
</dbReference>
<evidence type="ECO:0000256" key="6">
    <source>
        <dbReference type="ARBA" id="ARBA00023187"/>
    </source>
</evidence>
<keyword evidence="11" id="KW-1185">Reference proteome</keyword>
<evidence type="ECO:0000256" key="4">
    <source>
        <dbReference type="ARBA" id="ARBA00022728"/>
    </source>
</evidence>
<dbReference type="InterPro" id="IPR017132">
    <property type="entry name" value="Lsm7"/>
</dbReference>
<dbReference type="InterPro" id="IPR010920">
    <property type="entry name" value="LSM_dom_sf"/>
</dbReference>
<keyword evidence="7" id="KW-0539">Nucleus</keyword>
<dbReference type="Pfam" id="PF01423">
    <property type="entry name" value="LSM"/>
    <property type="match status" value="1"/>
</dbReference>
<keyword evidence="6" id="KW-0508">mRNA splicing</keyword>
<evidence type="ECO:0000256" key="5">
    <source>
        <dbReference type="ARBA" id="ARBA00022884"/>
    </source>
</evidence>
<evidence type="ECO:0000256" key="1">
    <source>
        <dbReference type="ARBA" id="ARBA00004123"/>
    </source>
</evidence>
<keyword evidence="4" id="KW-0747">Spliceosome</keyword>
<dbReference type="PANTHER" id="PTHR10553:SF5">
    <property type="entry name" value="U6 SNRNA-ASSOCIATED SM-LIKE PROTEIN LSM7"/>
    <property type="match status" value="1"/>
</dbReference>
<name>A0A6A5WAH3_9PLEO</name>
<evidence type="ECO:0000256" key="3">
    <source>
        <dbReference type="ARBA" id="ARBA00022664"/>
    </source>
</evidence>
<dbReference type="GO" id="GO:0005688">
    <property type="term" value="C:U6 snRNP"/>
    <property type="evidence" value="ECO:0007669"/>
    <property type="project" value="TreeGrafter"/>
</dbReference>
<gene>
    <name evidence="10" type="ORF">P154DRAFT_524085</name>
</gene>
<accession>A0A6A5WAH3</accession>
<dbReference type="InterPro" id="IPR047575">
    <property type="entry name" value="Sm"/>
</dbReference>
<dbReference type="GO" id="GO:0071013">
    <property type="term" value="C:catalytic step 2 spliceosome"/>
    <property type="evidence" value="ECO:0007669"/>
    <property type="project" value="TreeGrafter"/>
</dbReference>
<dbReference type="Proteomes" id="UP000799779">
    <property type="component" value="Unassembled WGS sequence"/>
</dbReference>
<keyword evidence="3" id="KW-0507">mRNA processing</keyword>
<dbReference type="SMART" id="SM00651">
    <property type="entry name" value="Sm"/>
    <property type="match status" value="1"/>
</dbReference>
<keyword evidence="8" id="KW-0687">Ribonucleoprotein</keyword>
<protein>
    <submittedName>
        <fullName evidence="10">Sm-like ribonucleo protein</fullName>
    </submittedName>
</protein>
<dbReference type="OrthoDB" id="274944at2759"/>
<reference evidence="10" key="1">
    <citation type="journal article" date="2020" name="Stud. Mycol.">
        <title>101 Dothideomycetes genomes: a test case for predicting lifestyles and emergence of pathogens.</title>
        <authorList>
            <person name="Haridas S."/>
            <person name="Albert R."/>
            <person name="Binder M."/>
            <person name="Bloem J."/>
            <person name="Labutti K."/>
            <person name="Salamov A."/>
            <person name="Andreopoulos B."/>
            <person name="Baker S."/>
            <person name="Barry K."/>
            <person name="Bills G."/>
            <person name="Bluhm B."/>
            <person name="Cannon C."/>
            <person name="Castanera R."/>
            <person name="Culley D."/>
            <person name="Daum C."/>
            <person name="Ezra D."/>
            <person name="Gonzalez J."/>
            <person name="Henrissat B."/>
            <person name="Kuo A."/>
            <person name="Liang C."/>
            <person name="Lipzen A."/>
            <person name="Lutzoni F."/>
            <person name="Magnuson J."/>
            <person name="Mondo S."/>
            <person name="Nolan M."/>
            <person name="Ohm R."/>
            <person name="Pangilinan J."/>
            <person name="Park H.-J."/>
            <person name="Ramirez L."/>
            <person name="Alfaro M."/>
            <person name="Sun H."/>
            <person name="Tritt A."/>
            <person name="Yoshinaga Y."/>
            <person name="Zwiers L.-H."/>
            <person name="Turgeon B."/>
            <person name="Goodwin S."/>
            <person name="Spatafora J."/>
            <person name="Crous P."/>
            <person name="Grigoriev I."/>
        </authorList>
    </citation>
    <scope>NUCLEOTIDE SEQUENCE</scope>
    <source>
        <strain evidence="10">CBS 123094</strain>
    </source>
</reference>
<dbReference type="AlphaFoldDB" id="A0A6A5WAH3"/>
<evidence type="ECO:0000256" key="2">
    <source>
        <dbReference type="ARBA" id="ARBA00006850"/>
    </source>
</evidence>
<comment type="similarity">
    <text evidence="2">Belongs to the snRNP Sm proteins family.</text>
</comment>
<feature type="domain" description="Sm" evidence="9">
    <location>
        <begin position="1"/>
        <end position="68"/>
    </location>
</feature>
<evidence type="ECO:0000313" key="11">
    <source>
        <dbReference type="Proteomes" id="UP000799779"/>
    </source>
</evidence>
<dbReference type="InterPro" id="IPR001163">
    <property type="entry name" value="Sm_dom_euk/arc"/>
</dbReference>
<proteinExistence type="inferred from homology"/>
<dbReference type="GO" id="GO:1990726">
    <property type="term" value="C:Lsm1-7-Pat1 complex"/>
    <property type="evidence" value="ECO:0007669"/>
    <property type="project" value="TreeGrafter"/>
</dbReference>
<evidence type="ECO:0000256" key="7">
    <source>
        <dbReference type="ARBA" id="ARBA00023242"/>
    </source>
</evidence>
<dbReference type="EMBL" id="ML977604">
    <property type="protein sequence ID" value="KAF1998397.1"/>
    <property type="molecule type" value="Genomic_DNA"/>
</dbReference>
<dbReference type="PIRSF" id="PIRSF037188">
    <property type="entry name" value="U6_snRNA_Lsm7"/>
    <property type="match status" value="1"/>
</dbReference>
<evidence type="ECO:0000259" key="9">
    <source>
        <dbReference type="PROSITE" id="PS52002"/>
    </source>
</evidence>
<dbReference type="GO" id="GO:0000956">
    <property type="term" value="P:nuclear-transcribed mRNA catabolic process"/>
    <property type="evidence" value="ECO:0007669"/>
    <property type="project" value="InterPro"/>
</dbReference>
<dbReference type="PROSITE" id="PS52002">
    <property type="entry name" value="SM"/>
    <property type="match status" value="1"/>
</dbReference>
<dbReference type="PANTHER" id="PTHR10553">
    <property type="entry name" value="SMALL NUCLEAR RIBONUCLEOPROTEIN"/>
    <property type="match status" value="1"/>
</dbReference>
<evidence type="ECO:0000313" key="10">
    <source>
        <dbReference type="EMBL" id="KAF1998397.1"/>
    </source>
</evidence>
<evidence type="ECO:0000256" key="8">
    <source>
        <dbReference type="ARBA" id="ARBA00023274"/>
    </source>
</evidence>
<keyword evidence="5" id="KW-0694">RNA-binding</keyword>
<dbReference type="Gene3D" id="2.30.30.100">
    <property type="match status" value="1"/>
</dbReference>
<dbReference type="InterPro" id="IPR044641">
    <property type="entry name" value="Lsm7/SmG-like"/>
</dbReference>
<dbReference type="SUPFAM" id="SSF50182">
    <property type="entry name" value="Sm-like ribonucleoproteins"/>
    <property type="match status" value="1"/>
</dbReference>
<dbReference type="GO" id="GO:0071004">
    <property type="term" value="C:U2-type prespliceosome"/>
    <property type="evidence" value="ECO:0007669"/>
    <property type="project" value="TreeGrafter"/>
</dbReference>
<dbReference type="GO" id="GO:0003723">
    <property type="term" value="F:RNA binding"/>
    <property type="evidence" value="ECO:0007669"/>
    <property type="project" value="UniProtKB-KW"/>
</dbReference>
<dbReference type="GO" id="GO:0097526">
    <property type="term" value="C:spliceosomal tri-snRNP complex"/>
    <property type="evidence" value="ECO:0007669"/>
    <property type="project" value="TreeGrafter"/>
</dbReference>
<dbReference type="CDD" id="cd01729">
    <property type="entry name" value="LSm7"/>
    <property type="match status" value="1"/>
</dbReference>
<organism evidence="10 11">
    <name type="scientific">Amniculicola lignicola CBS 123094</name>
    <dbReference type="NCBI Taxonomy" id="1392246"/>
    <lineage>
        <taxon>Eukaryota</taxon>
        <taxon>Fungi</taxon>
        <taxon>Dikarya</taxon>
        <taxon>Ascomycota</taxon>
        <taxon>Pezizomycotina</taxon>
        <taxon>Dothideomycetes</taxon>
        <taxon>Pleosporomycetidae</taxon>
        <taxon>Pleosporales</taxon>
        <taxon>Amniculicolaceae</taxon>
        <taxon>Amniculicola</taxon>
    </lineage>
</organism>
<comment type="subcellular location">
    <subcellularLocation>
        <location evidence="1">Nucleus</location>
    </subcellularLocation>
</comment>